<evidence type="ECO:0000313" key="3">
    <source>
        <dbReference type="Proteomes" id="UP001501371"/>
    </source>
</evidence>
<name>A0ABN1UYV2_9ACTN</name>
<gene>
    <name evidence="2" type="ORF">GCM10009654_44980</name>
</gene>
<dbReference type="Proteomes" id="UP001501371">
    <property type="component" value="Unassembled WGS sequence"/>
</dbReference>
<feature type="compositionally biased region" description="Polar residues" evidence="1">
    <location>
        <begin position="90"/>
        <end position="99"/>
    </location>
</feature>
<feature type="region of interest" description="Disordered" evidence="1">
    <location>
        <begin position="56"/>
        <end position="99"/>
    </location>
</feature>
<comment type="caution">
    <text evidence="2">The sequence shown here is derived from an EMBL/GenBank/DDBJ whole genome shotgun (WGS) entry which is preliminary data.</text>
</comment>
<evidence type="ECO:0000256" key="1">
    <source>
        <dbReference type="SAM" id="MobiDB-lite"/>
    </source>
</evidence>
<feature type="compositionally biased region" description="Basic and acidic residues" evidence="1">
    <location>
        <begin position="56"/>
        <end position="74"/>
    </location>
</feature>
<keyword evidence="3" id="KW-1185">Reference proteome</keyword>
<reference evidence="2 3" key="1">
    <citation type="journal article" date="2019" name="Int. J. Syst. Evol. Microbiol.">
        <title>The Global Catalogue of Microorganisms (GCM) 10K type strain sequencing project: providing services to taxonomists for standard genome sequencing and annotation.</title>
        <authorList>
            <consortium name="The Broad Institute Genomics Platform"/>
            <consortium name="The Broad Institute Genome Sequencing Center for Infectious Disease"/>
            <person name="Wu L."/>
            <person name="Ma J."/>
        </authorList>
    </citation>
    <scope>NUCLEOTIDE SEQUENCE [LARGE SCALE GENOMIC DNA]</scope>
    <source>
        <strain evidence="2 3">JCM 12696</strain>
    </source>
</reference>
<protein>
    <submittedName>
        <fullName evidence="2">Uncharacterized protein</fullName>
    </submittedName>
</protein>
<evidence type="ECO:0000313" key="2">
    <source>
        <dbReference type="EMBL" id="GAA1182687.1"/>
    </source>
</evidence>
<organism evidence="2 3">
    <name type="scientific">Streptomyces hebeiensis</name>
    <dbReference type="NCBI Taxonomy" id="229486"/>
    <lineage>
        <taxon>Bacteria</taxon>
        <taxon>Bacillati</taxon>
        <taxon>Actinomycetota</taxon>
        <taxon>Actinomycetes</taxon>
        <taxon>Kitasatosporales</taxon>
        <taxon>Streptomycetaceae</taxon>
        <taxon>Streptomyces</taxon>
    </lineage>
</organism>
<sequence>MAQVTQVDRRGRTAGYALAKRGDCPVRLLSGGSGYRICRYDLYRYLGVAEDGRAGKRDGVARNDSARCGPRTEGRSGQSLGGTVVYDQPCSVSGSHPLR</sequence>
<dbReference type="EMBL" id="BAAAKV010000042">
    <property type="protein sequence ID" value="GAA1182687.1"/>
    <property type="molecule type" value="Genomic_DNA"/>
</dbReference>
<accession>A0ABN1UYV2</accession>
<proteinExistence type="predicted"/>